<comment type="caution">
    <text evidence="2">The sequence shown here is derived from an EMBL/GenBank/DDBJ whole genome shotgun (WGS) entry which is preliminary data.</text>
</comment>
<dbReference type="InterPro" id="IPR004158">
    <property type="entry name" value="DUF247_pln"/>
</dbReference>
<proteinExistence type="predicted"/>
<dbReference type="AlphaFoldDB" id="A0ABC8QNM8"/>
<keyword evidence="1" id="KW-1133">Transmembrane helix</keyword>
<gene>
    <name evidence="2" type="ORF">ILEXP_LOCUS1229</name>
</gene>
<protein>
    <submittedName>
        <fullName evidence="2">Uncharacterized protein</fullName>
    </submittedName>
</protein>
<feature type="transmembrane region" description="Helical" evidence="1">
    <location>
        <begin position="508"/>
        <end position="531"/>
    </location>
</feature>
<sequence length="543" mass="61770">MASVSSNDTEITSMFSSSLGEHRWVHQMEKKFEKELKIDIKCDLPCISRVPQTLRAEKPEAYAPKRIGLGPYHHFRPELYDHMEMEKLSAVKKVVTADRIAQFRQLIVGKLVELEPSARACYGDYLDLEGHTLAWIWAIDGLFLHHHLGVQVPVDCAFKSVLAQDIFMLENQIPILLFEEIDGVIDQFQLSDKVVRDFCVAHSPLKWTNKPGPDCVERTPAHLLDCLYHLVVNDGNIRLKVGKKKKEKRNQLEDARMEAAECYPREAAEFYSTEAEEVQMAAAEVAGTTISDLQNMSKPIIDFLKQQRTTSVAQNTKAIIDLIKQLQLDKNCFPLFQNHNTAVEMEIPSVSSLQKNAGVKFAIAKEGIRGIKFYEETRTLNLPEITLKDNSEVILRNLVAYEALVLPAGSKRELAEYIDLMCGIIDTAEDVKILQEQKIIVIKDNLSHDQITNIFNGITKFINKQSELAGKVNKHYDSKLIVKAGRFVKQCLDSSWNFVKGSWKVLCFFYSLILISVLILQAFCNIYGCSWGQRQNFILRMAE</sequence>
<dbReference type="PANTHER" id="PTHR31549:SF289">
    <property type="match status" value="1"/>
</dbReference>
<dbReference type="EMBL" id="CAUOFW020000403">
    <property type="protein sequence ID" value="CAK9134294.1"/>
    <property type="molecule type" value="Genomic_DNA"/>
</dbReference>
<evidence type="ECO:0000313" key="3">
    <source>
        <dbReference type="Proteomes" id="UP001642360"/>
    </source>
</evidence>
<reference evidence="2 3" key="1">
    <citation type="submission" date="2024-02" db="EMBL/GenBank/DDBJ databases">
        <authorList>
            <person name="Vignale AGUSTIN F."/>
            <person name="Sosa J E."/>
            <person name="Modenutti C."/>
        </authorList>
    </citation>
    <scope>NUCLEOTIDE SEQUENCE [LARGE SCALE GENOMIC DNA]</scope>
</reference>
<dbReference type="Pfam" id="PF03140">
    <property type="entry name" value="DUF247"/>
    <property type="match status" value="1"/>
</dbReference>
<keyword evidence="1" id="KW-0812">Transmembrane</keyword>
<dbReference type="PANTHER" id="PTHR31549">
    <property type="entry name" value="PROTEIN, PUTATIVE (DUF247)-RELATED-RELATED"/>
    <property type="match status" value="1"/>
</dbReference>
<evidence type="ECO:0000313" key="2">
    <source>
        <dbReference type="EMBL" id="CAK9134294.1"/>
    </source>
</evidence>
<keyword evidence="3" id="KW-1185">Reference proteome</keyword>
<organism evidence="2 3">
    <name type="scientific">Ilex paraguariensis</name>
    <name type="common">yerba mate</name>
    <dbReference type="NCBI Taxonomy" id="185542"/>
    <lineage>
        <taxon>Eukaryota</taxon>
        <taxon>Viridiplantae</taxon>
        <taxon>Streptophyta</taxon>
        <taxon>Embryophyta</taxon>
        <taxon>Tracheophyta</taxon>
        <taxon>Spermatophyta</taxon>
        <taxon>Magnoliopsida</taxon>
        <taxon>eudicotyledons</taxon>
        <taxon>Gunneridae</taxon>
        <taxon>Pentapetalae</taxon>
        <taxon>asterids</taxon>
        <taxon>campanulids</taxon>
        <taxon>Aquifoliales</taxon>
        <taxon>Aquifoliaceae</taxon>
        <taxon>Ilex</taxon>
    </lineage>
</organism>
<dbReference type="Proteomes" id="UP001642360">
    <property type="component" value="Unassembled WGS sequence"/>
</dbReference>
<keyword evidence="1" id="KW-0472">Membrane</keyword>
<name>A0ABC8QNM8_9AQUA</name>
<evidence type="ECO:0000256" key="1">
    <source>
        <dbReference type="SAM" id="Phobius"/>
    </source>
</evidence>
<accession>A0ABC8QNM8</accession>